<feature type="signal peptide" evidence="1">
    <location>
        <begin position="1"/>
        <end position="39"/>
    </location>
</feature>
<dbReference type="Gene3D" id="2.60.40.2700">
    <property type="match status" value="1"/>
</dbReference>
<evidence type="ECO:0000313" key="2">
    <source>
        <dbReference type="EMBL" id="RRD77355.1"/>
    </source>
</evidence>
<feature type="chain" id="PRO_5018277730" description="IgGFc-binding protein N-terminal domain-containing protein" evidence="1">
    <location>
        <begin position="40"/>
        <end position="1887"/>
    </location>
</feature>
<evidence type="ECO:0008006" key="4">
    <source>
        <dbReference type="Google" id="ProtNLM"/>
    </source>
</evidence>
<evidence type="ECO:0000313" key="3">
    <source>
        <dbReference type="Proteomes" id="UP000279860"/>
    </source>
</evidence>
<gene>
    <name evidence="2" type="ORF">EII41_03975</name>
</gene>
<name>A0A3P1Z330_TANFO</name>
<proteinExistence type="predicted"/>
<sequence>MKRKPTHHLHALPFCLWRKRSRTLMLLCTLLVSTIVAEAQKVNWTSGYPKLDEVPLVMLEDEHTLLLRFTPLSADINNAIIEVALPPQVDFGAISGSTVLTSNPLSMSSTFGGTLATGKTAAIAVTSNGNKLLRNTEVEIHVKVKAVSCGTPGAANFGIQIKSGATNVTDGQNSVTTNIVKPSIALISNDGTINFPTQTSVNTVTYYLKTNTTNKASSAKVTFTTDLVTTLSDFKLKGVAFTPTEATVGGKKTYTFAFTPALLGSKIDNTNDKVITFQGASTGCGSHLVEASVQYPHDSDCATTTGSSVTLAFPSPPLPNMEHVNTHYVNHADAPITTIQVNMDGTTPTIVKTIFRNTGGLAQNIQLHFRNYGSYNYLDISDIYMQVEGTPKRKITAGEITVVRTTRNTSVYGYLKPSALGKPYAIDILIPEEVPAGKTITFWVPTINGDIYDNTTRDVYHNYGTNTINGITSNITQVKSPCGDDGVAVSAPHRHTYLNVAHYRELPPSLSIKGGQIKKQTVFIAPGSTNETVAEFHVKAPAWLTIQSMKITANSDGTGTFYGQATVSPGANQAFVSVQNKGNQGTAYLHIEYKAAPCGSSSNQTEKIHYWVNQKWATKNLERVSQVFQEAIHTCDITGISFDEFYSRRTSKGLKDTDNNRIPDNGSAAPDDEIRHDLFVTEDEGYFYWKGTVQAPGGYRYIDMPVKSVGFRFDSHVVPTPQNATVTLNGTPAAGQVTFTRPTGNTGYFRFHYPGGLAANTVVEIKVPFKVQAGTNNPNSMDSELYVSATPVGNPLNSASDPARKGKEKASLPIGTYNIDRLNWWNNDAKEESFPDNSPKNNLHMGYTDIFHSGRFPYPYFPKEVRFHEYLEKLEFKLPKGYRIIDPLTIQYNKISAPLENAILAAESSTDGHMIYDVKSLYDLTYDGSGTLQSGKWQLPDDFWRLTTYGKIKALPSAKRDASIMQRISTWKNPKTGKIHTDVLDVTFKYSGPGNSLEVSVPEVPAYGPTVSSPALTITNQTSKPIQDMWFYFEGDISDVKLKDADAGTVYTGTGLGNRWVKVANVPGTASKTFEMSYTYNFNDCSGDKVKVYTGAGFNNSWAPNTNAPLDPDGDNFSAIDSFVIKPSANATVAGSITAAKDTFKHESVEPYTIKVNFTTVTSTGALKNPEMKDFTVPAGQVYKAGSARLEYPVGTLTPVPATMEAALVAAFGAGEDAARTIASIKLADAKGSDIILPGNLDTEATDANRTASVVMEFNAKCNTDFTGIQYKGQIAGMSPCGTVAAGSGIHIVSRKLYPNVTYNYLFEDIRIAPVSGTHAFNEIQTQDTLKLTIKKITGTVNNMVPTDHLMLQMPKELNVDGESVFYKGSGSMSGLDKSDQIIFKDSIDVKGVRYVKLPMPIDEYNAAANKGVGAEITCHVPVKYTPNGHTRKDNPVDSIIASVNIYAIFGSCPPIVVPVGTGKDSIGLFTAKEIPARLYVGELDTIEILSAGFGGSWYLEKTGGTLQHTGAKWPHAPIDSTKLGELMYYFTPVINGHHFGGRLPYPVKIWIHPWFIRNLDPMKYICEDHDTLFVKGGGMDIKYQWFHEGNAIAGATDTSLIVRKPGRYHVEITDTVPETVSSDTMEVYFREIPTFIKNLPLRARECDDWRYLLSVETTGKFMTYQWYRNGLPIPGATKSSYYALAKDSSAFFRVSVKNPCGDSIVSNQCYLSFCDEKVHGINRLIELIVPASAETDPRPGQLIFVKSQQNFKFTIKAKDGYSLKYATVTTDSPIWNEQGGIKRTMLSDSVMEVTILTVTRNLKVTVSGVSPVSNQEIIGKASRAWAYEGKIYVESDRPATVYVFTSMGHLYRRETVHAGLTTFDAPQAGVYFIKFDNGYSGKILVE</sequence>
<keyword evidence="1" id="KW-0732">Signal</keyword>
<comment type="caution">
    <text evidence="2">The sequence shown here is derived from an EMBL/GenBank/DDBJ whole genome shotgun (WGS) entry which is preliminary data.</text>
</comment>
<evidence type="ECO:0000256" key="1">
    <source>
        <dbReference type="SAM" id="SignalP"/>
    </source>
</evidence>
<dbReference type="RefSeq" id="WP_124789517.1">
    <property type="nucleotide sequence ID" value="NZ_RQYN01000009.1"/>
</dbReference>
<dbReference type="Proteomes" id="UP000279860">
    <property type="component" value="Unassembled WGS sequence"/>
</dbReference>
<reference evidence="2 3" key="1">
    <citation type="submission" date="2018-11" db="EMBL/GenBank/DDBJ databases">
        <title>Genomes From Bacteria Associated with the Canine Oral Cavity: a Test Case for Automated Genome-Based Taxonomic Assignment.</title>
        <authorList>
            <person name="Coil D.A."/>
            <person name="Jospin G."/>
            <person name="Darling A.E."/>
            <person name="Wallis C."/>
            <person name="Davis I.J."/>
            <person name="Harris S."/>
            <person name="Eisen J.A."/>
            <person name="Holcombe L.J."/>
            <person name="O'Flynn C."/>
        </authorList>
    </citation>
    <scope>NUCLEOTIDE SEQUENCE [LARGE SCALE GENOMIC DNA]</scope>
    <source>
        <strain evidence="2 3">OH1426_COT-023</strain>
    </source>
</reference>
<organism evidence="2 3">
    <name type="scientific">Tannerella forsythia</name>
    <name type="common">Bacteroides forsythus</name>
    <dbReference type="NCBI Taxonomy" id="28112"/>
    <lineage>
        <taxon>Bacteria</taxon>
        <taxon>Pseudomonadati</taxon>
        <taxon>Bacteroidota</taxon>
        <taxon>Bacteroidia</taxon>
        <taxon>Bacteroidales</taxon>
        <taxon>Tannerellaceae</taxon>
        <taxon>Tannerella</taxon>
    </lineage>
</organism>
<protein>
    <recommendedName>
        <fullName evidence="4">IgGFc-binding protein N-terminal domain-containing protein</fullName>
    </recommendedName>
</protein>
<dbReference type="EMBL" id="RQYN01000009">
    <property type="protein sequence ID" value="RRD77355.1"/>
    <property type="molecule type" value="Genomic_DNA"/>
</dbReference>
<accession>A0A3P1Z330</accession>